<evidence type="ECO:0000313" key="1">
    <source>
        <dbReference type="EMBL" id="KAL3632824.1"/>
    </source>
</evidence>
<gene>
    <name evidence="1" type="ORF">CASFOL_025808</name>
</gene>
<sequence>MRSADLTAARSGHGCSVATVRQRFSPGNRQQSAVDGDTVGGDAAGEVDDLVEMMVVGGRGYSGLLWVQLKRIWFFRYYSDGCSATADSGTSLLAGPNWRSQGHEKFSIAASGRSQGHIDGASVSDKLEALKNLITSENKAEIKPDQLFQDTADYIVMLKTQLCTFSP</sequence>
<dbReference type="Proteomes" id="UP001632038">
    <property type="component" value="Unassembled WGS sequence"/>
</dbReference>
<dbReference type="EMBL" id="JAVIJP010000032">
    <property type="protein sequence ID" value="KAL3632824.1"/>
    <property type="molecule type" value="Genomic_DNA"/>
</dbReference>
<reference evidence="2" key="1">
    <citation type="journal article" date="2024" name="IScience">
        <title>Strigolactones Initiate the Formation of Haustorium-like Structures in Castilleja.</title>
        <authorList>
            <person name="Buerger M."/>
            <person name="Peterson D."/>
            <person name="Chory J."/>
        </authorList>
    </citation>
    <scope>NUCLEOTIDE SEQUENCE [LARGE SCALE GENOMIC DNA]</scope>
</reference>
<keyword evidence="2" id="KW-1185">Reference proteome</keyword>
<organism evidence="1 2">
    <name type="scientific">Castilleja foliolosa</name>
    <dbReference type="NCBI Taxonomy" id="1961234"/>
    <lineage>
        <taxon>Eukaryota</taxon>
        <taxon>Viridiplantae</taxon>
        <taxon>Streptophyta</taxon>
        <taxon>Embryophyta</taxon>
        <taxon>Tracheophyta</taxon>
        <taxon>Spermatophyta</taxon>
        <taxon>Magnoliopsida</taxon>
        <taxon>eudicotyledons</taxon>
        <taxon>Gunneridae</taxon>
        <taxon>Pentapetalae</taxon>
        <taxon>asterids</taxon>
        <taxon>lamiids</taxon>
        <taxon>Lamiales</taxon>
        <taxon>Orobanchaceae</taxon>
        <taxon>Pedicularideae</taxon>
        <taxon>Castillejinae</taxon>
        <taxon>Castilleja</taxon>
    </lineage>
</organism>
<evidence type="ECO:0000313" key="2">
    <source>
        <dbReference type="Proteomes" id="UP001632038"/>
    </source>
</evidence>
<proteinExistence type="predicted"/>
<dbReference type="AlphaFoldDB" id="A0ABD3CUP0"/>
<name>A0ABD3CUP0_9LAMI</name>
<accession>A0ABD3CUP0</accession>
<comment type="caution">
    <text evidence="1">The sequence shown here is derived from an EMBL/GenBank/DDBJ whole genome shotgun (WGS) entry which is preliminary data.</text>
</comment>
<protein>
    <submittedName>
        <fullName evidence="1">Uncharacterized protein</fullName>
    </submittedName>
</protein>